<comment type="caution">
    <text evidence="5">The sequence shown here is derived from an EMBL/GenBank/DDBJ whole genome shotgun (WGS) entry which is preliminary data.</text>
</comment>
<evidence type="ECO:0000256" key="1">
    <source>
        <dbReference type="ARBA" id="ARBA00022737"/>
    </source>
</evidence>
<dbReference type="EMBL" id="JAAALK010000289">
    <property type="protein sequence ID" value="KAG8049048.1"/>
    <property type="molecule type" value="Genomic_DNA"/>
</dbReference>
<accession>A0A8J5RH54</accession>
<dbReference type="GO" id="GO:0005737">
    <property type="term" value="C:cytoplasm"/>
    <property type="evidence" value="ECO:0007669"/>
    <property type="project" value="TreeGrafter"/>
</dbReference>
<dbReference type="Pfam" id="PF00023">
    <property type="entry name" value="Ank"/>
    <property type="match status" value="1"/>
</dbReference>
<sequence>MGETSSEETGSMDRAKGVPPVREDGNDNGVSRAVAEDDTALLLTAVGSFRKEALGRLRKGSDASRMLDQEMSTRLLHLACKHDAVQCARLLLEGGHGITASPVDARDQLTRTPLHVAAEAHSARCVELLLSKNARTDLRLVDAKRPLLALDIALTSRRAQVKWSLDNSVDDLLSYLREKDLKTVRLLADNTRETGEVAYTYAMEGHVTALAMLVLVVQDKISVPVSVVIEGIRIKRSIYNSIVDEALSIGDASVRDGKALSIGDTSGRDDNERRKALLCEIQLLNKFGAASWRDQNTDKRNLSPLLRAAKVGDMDVTKMLLMGDVDVNEADHEGNTALHCCLSGSSSTQEPRIVWLLLKNGARVFQGNKLGLTPVHSAASKGNYKALQSLLLHAQDCVDIPSKTKETPLFLAVKNGSVNCVKLLLRFGANTKAQNLRKQRPIDVAMSQDMRFILSSANVTPWNHSSHKKIIDDLNESHTGLKTSAGRRDFQSSNGSAQGGKSSKSKNFVHQTNHWPKHDYTRKILLVASRLLWMLSTLLSSSLLNLDLWKKQWSLG</sequence>
<reference evidence="5" key="1">
    <citation type="journal article" date="2021" name="bioRxiv">
        <title>Whole Genome Assembly and Annotation of Northern Wild Rice, Zizania palustris L., Supports a Whole Genome Duplication in the Zizania Genus.</title>
        <authorList>
            <person name="Haas M."/>
            <person name="Kono T."/>
            <person name="Macchietto M."/>
            <person name="Millas R."/>
            <person name="McGilp L."/>
            <person name="Shao M."/>
            <person name="Duquette J."/>
            <person name="Hirsch C.N."/>
            <person name="Kimball J."/>
        </authorList>
    </citation>
    <scope>NUCLEOTIDE SEQUENCE</scope>
    <source>
        <tissue evidence="5">Fresh leaf tissue</tissue>
    </source>
</reference>
<reference evidence="5" key="2">
    <citation type="submission" date="2021-02" db="EMBL/GenBank/DDBJ databases">
        <authorList>
            <person name="Kimball J.A."/>
            <person name="Haas M.W."/>
            <person name="Macchietto M."/>
            <person name="Kono T."/>
            <person name="Duquette J."/>
            <person name="Shao M."/>
        </authorList>
    </citation>
    <scope>NUCLEOTIDE SEQUENCE</scope>
    <source>
        <tissue evidence="5">Fresh leaf tissue</tissue>
    </source>
</reference>
<feature type="repeat" description="ANK" evidence="3">
    <location>
        <begin position="109"/>
        <end position="141"/>
    </location>
</feature>
<feature type="region of interest" description="Disordered" evidence="4">
    <location>
        <begin position="1"/>
        <end position="30"/>
    </location>
</feature>
<feature type="compositionally biased region" description="Low complexity" evidence="4">
    <location>
        <begin position="491"/>
        <end position="506"/>
    </location>
</feature>
<gene>
    <name evidence="5" type="ORF">GUJ93_ZPchr0009g179</name>
</gene>
<dbReference type="OrthoDB" id="673776at2759"/>
<evidence type="ECO:0000313" key="5">
    <source>
        <dbReference type="EMBL" id="KAG8049048.1"/>
    </source>
</evidence>
<keyword evidence="2 3" id="KW-0040">ANK repeat</keyword>
<keyword evidence="6" id="KW-1185">Reference proteome</keyword>
<evidence type="ECO:0000313" key="6">
    <source>
        <dbReference type="Proteomes" id="UP000729402"/>
    </source>
</evidence>
<feature type="repeat" description="ANK" evidence="3">
    <location>
        <begin position="404"/>
        <end position="436"/>
    </location>
</feature>
<evidence type="ECO:0000256" key="3">
    <source>
        <dbReference type="PROSITE-ProRule" id="PRU00023"/>
    </source>
</evidence>
<dbReference type="InterPro" id="IPR002110">
    <property type="entry name" value="Ankyrin_rpt"/>
</dbReference>
<dbReference type="PANTHER" id="PTHR24203">
    <property type="entry name" value="ANKYRIN REPEAT FAMILY PROTEIN"/>
    <property type="match status" value="1"/>
</dbReference>
<proteinExistence type="predicted"/>
<dbReference type="PROSITE" id="PS50297">
    <property type="entry name" value="ANK_REP_REGION"/>
    <property type="match status" value="2"/>
</dbReference>
<dbReference type="GO" id="GO:0090090">
    <property type="term" value="P:negative regulation of canonical Wnt signaling pathway"/>
    <property type="evidence" value="ECO:0007669"/>
    <property type="project" value="TreeGrafter"/>
</dbReference>
<dbReference type="PROSITE" id="PS50088">
    <property type="entry name" value="ANK_REPEAT"/>
    <property type="match status" value="3"/>
</dbReference>
<organism evidence="5 6">
    <name type="scientific">Zizania palustris</name>
    <name type="common">Northern wild rice</name>
    <dbReference type="NCBI Taxonomy" id="103762"/>
    <lineage>
        <taxon>Eukaryota</taxon>
        <taxon>Viridiplantae</taxon>
        <taxon>Streptophyta</taxon>
        <taxon>Embryophyta</taxon>
        <taxon>Tracheophyta</taxon>
        <taxon>Spermatophyta</taxon>
        <taxon>Magnoliopsida</taxon>
        <taxon>Liliopsida</taxon>
        <taxon>Poales</taxon>
        <taxon>Poaceae</taxon>
        <taxon>BOP clade</taxon>
        <taxon>Oryzoideae</taxon>
        <taxon>Oryzeae</taxon>
        <taxon>Zizaniinae</taxon>
        <taxon>Zizania</taxon>
    </lineage>
</organism>
<evidence type="ECO:0000256" key="2">
    <source>
        <dbReference type="ARBA" id="ARBA00023043"/>
    </source>
</evidence>
<dbReference type="Proteomes" id="UP000729402">
    <property type="component" value="Unassembled WGS sequence"/>
</dbReference>
<feature type="compositionally biased region" description="Basic and acidic residues" evidence="4">
    <location>
        <begin position="11"/>
        <end position="25"/>
    </location>
</feature>
<name>A0A8J5RH54_ZIZPA</name>
<dbReference type="PANTHER" id="PTHR24203:SF86">
    <property type="entry name" value="PROTEASOME 26S SUBUNIT, NON-ATPASE 10"/>
    <property type="match status" value="1"/>
</dbReference>
<dbReference type="GO" id="GO:0046330">
    <property type="term" value="P:positive regulation of JNK cascade"/>
    <property type="evidence" value="ECO:0007669"/>
    <property type="project" value="TreeGrafter"/>
</dbReference>
<dbReference type="Pfam" id="PF12796">
    <property type="entry name" value="Ank_2"/>
    <property type="match status" value="2"/>
</dbReference>
<protein>
    <submittedName>
        <fullName evidence="5">Uncharacterized protein</fullName>
    </submittedName>
</protein>
<dbReference type="SMART" id="SM00248">
    <property type="entry name" value="ANK"/>
    <property type="match status" value="6"/>
</dbReference>
<feature type="region of interest" description="Disordered" evidence="4">
    <location>
        <begin position="482"/>
        <end position="508"/>
    </location>
</feature>
<dbReference type="GO" id="GO:0005634">
    <property type="term" value="C:nucleus"/>
    <property type="evidence" value="ECO:0007669"/>
    <property type="project" value="TreeGrafter"/>
</dbReference>
<keyword evidence="1" id="KW-0677">Repeat</keyword>
<dbReference type="AlphaFoldDB" id="A0A8J5RH54"/>
<evidence type="ECO:0000256" key="4">
    <source>
        <dbReference type="SAM" id="MobiDB-lite"/>
    </source>
</evidence>
<feature type="repeat" description="ANK" evidence="3">
    <location>
        <begin position="300"/>
        <end position="332"/>
    </location>
</feature>